<accession>A0AAD1U7N4</accession>
<feature type="compositionally biased region" description="Polar residues" evidence="1">
    <location>
        <begin position="81"/>
        <end position="102"/>
    </location>
</feature>
<dbReference type="EMBL" id="CAMPGE010001774">
    <property type="protein sequence ID" value="CAI2360574.1"/>
    <property type="molecule type" value="Genomic_DNA"/>
</dbReference>
<feature type="region of interest" description="Disordered" evidence="1">
    <location>
        <begin position="48"/>
        <end position="124"/>
    </location>
</feature>
<reference evidence="2" key="1">
    <citation type="submission" date="2023-07" db="EMBL/GenBank/DDBJ databases">
        <authorList>
            <consortium name="AG Swart"/>
            <person name="Singh M."/>
            <person name="Singh A."/>
            <person name="Seah K."/>
            <person name="Emmerich C."/>
        </authorList>
    </citation>
    <scope>NUCLEOTIDE SEQUENCE</scope>
    <source>
        <strain evidence="2">DP1</strain>
    </source>
</reference>
<dbReference type="Proteomes" id="UP001295684">
    <property type="component" value="Unassembled WGS sequence"/>
</dbReference>
<proteinExistence type="predicted"/>
<name>A0AAD1U7N4_EUPCR</name>
<keyword evidence="3" id="KW-1185">Reference proteome</keyword>
<feature type="compositionally biased region" description="Basic residues" evidence="1">
    <location>
        <begin position="103"/>
        <end position="116"/>
    </location>
</feature>
<feature type="compositionally biased region" description="Basic and acidic residues" evidence="1">
    <location>
        <begin position="60"/>
        <end position="80"/>
    </location>
</feature>
<feature type="compositionally biased region" description="Polar residues" evidence="1">
    <location>
        <begin position="48"/>
        <end position="58"/>
    </location>
</feature>
<organism evidence="2 3">
    <name type="scientific">Euplotes crassus</name>
    <dbReference type="NCBI Taxonomy" id="5936"/>
    <lineage>
        <taxon>Eukaryota</taxon>
        <taxon>Sar</taxon>
        <taxon>Alveolata</taxon>
        <taxon>Ciliophora</taxon>
        <taxon>Intramacronucleata</taxon>
        <taxon>Spirotrichea</taxon>
        <taxon>Hypotrichia</taxon>
        <taxon>Euplotida</taxon>
        <taxon>Euplotidae</taxon>
        <taxon>Moneuplotes</taxon>
    </lineage>
</organism>
<evidence type="ECO:0000256" key="1">
    <source>
        <dbReference type="SAM" id="MobiDB-lite"/>
    </source>
</evidence>
<protein>
    <submittedName>
        <fullName evidence="2">Uncharacterized protein</fullName>
    </submittedName>
</protein>
<evidence type="ECO:0000313" key="3">
    <source>
        <dbReference type="Proteomes" id="UP001295684"/>
    </source>
</evidence>
<dbReference type="AlphaFoldDB" id="A0AAD1U7N4"/>
<gene>
    <name evidence="2" type="ORF">ECRASSUSDP1_LOCUS1878</name>
</gene>
<sequence>MFHNRTNKPVFAKLSLSMTPKSVIKSNEGGNKSAREYSIFNSNVNTNPSIQDSLYTSGKRNKEIKERKQEETYGKERPDRSTSAQKSTEFSKSLSKSVTKRNTVLKKKSKNLLKAHKSQDMKRQMQKNKYDFKRNINTITSKLAPKTTTLNLLESRKKGLKSKNYINMNMKGHMIHSHKYSPPHVANSPRIGVKAKNCSIISKNNSSYSDKNIEKPKADDKDSCTDHLKFSTAKKSIQLYPKFSEERSIKKKGKMYKHTKANSKNEKCMLSDNLGFASLKVSSITPRYPFCHKKSPQKKTKKTSIVKKNYFGAHMRRSLLDEKKDHPRNQQIKNYKSNQELEFYKTVPTYVENEHKNASSLEIIDTEIILKRPYDRSGTEGPEDHFIETDSFKSSNYNFPSKEDCKNRKTCENRLSSLENPKYDTKFNIGLSKGIEKLTMKQKYETARNKGVIMMLDQVNNNHNTFGKKRSNKPKNIDHKEYPAHEFEMDVSQSQKYESLITLRHCIHGCNCNILQNSQDSLEIPSEIDAARSLYGLKNRIKNVLEDYQQREKHLVSKCKSLEFEVMTLKDIISELRSGLQAVQK</sequence>
<evidence type="ECO:0000313" key="2">
    <source>
        <dbReference type="EMBL" id="CAI2360574.1"/>
    </source>
</evidence>
<comment type="caution">
    <text evidence="2">The sequence shown here is derived from an EMBL/GenBank/DDBJ whole genome shotgun (WGS) entry which is preliminary data.</text>
</comment>